<dbReference type="Pfam" id="PF01425">
    <property type="entry name" value="Amidase"/>
    <property type="match status" value="1"/>
</dbReference>
<dbReference type="PANTHER" id="PTHR46072:SF2">
    <property type="entry name" value="AMIDASE (EUROFUNG)"/>
    <property type="match status" value="1"/>
</dbReference>
<organism evidence="5 6">
    <name type="scientific">Neofusicoccum ribis</name>
    <dbReference type="NCBI Taxonomy" id="45134"/>
    <lineage>
        <taxon>Eukaryota</taxon>
        <taxon>Fungi</taxon>
        <taxon>Dikarya</taxon>
        <taxon>Ascomycota</taxon>
        <taxon>Pezizomycotina</taxon>
        <taxon>Dothideomycetes</taxon>
        <taxon>Dothideomycetes incertae sedis</taxon>
        <taxon>Botryosphaeriales</taxon>
        <taxon>Botryosphaeriaceae</taxon>
        <taxon>Neofusicoccum</taxon>
    </lineage>
</organism>
<dbReference type="SUPFAM" id="SSF75304">
    <property type="entry name" value="Amidase signature (AS) enzymes"/>
    <property type="match status" value="1"/>
</dbReference>
<keyword evidence="6" id="KW-1185">Reference proteome</keyword>
<name>A0ABR3SE43_9PEZI</name>
<sequence>MTWQDLATAKRKSLLDAFPVQWRLLPSQTPPSSRLADVTGFIRQHLDPAELNTTDASADTIIERLRSGDLSATETNCLSEVFFDSAFQRAAELDHHFQTTGQTVGPLHGLPVSLKDRFNIAGIASACGYVSWLDHIATAQDEGTLFRKLRAAGAVFFVKTNVPMSLLMGETSNNIIGSTCNPYNRRLSAGGASGGEGALLALRGSPLGWGSDIAGSVRIPCAFNNLYGLRPSCGRLPASGMATSLPGLPVAQSVIGPMATSLDVLTSATKWIINEHCWRDEFEALDLPWNDPAYQAARARKCRPGARDGKLVFALMLSDGDVRPHPPVLRALRMVAAALRQRGYEVPALPLPNATSPNAGHRRSSTGIRPRTA</sequence>
<dbReference type="InterPro" id="IPR036928">
    <property type="entry name" value="AS_sf"/>
</dbReference>
<evidence type="ECO:0000256" key="2">
    <source>
        <dbReference type="ARBA" id="ARBA00022801"/>
    </source>
</evidence>
<comment type="caution">
    <text evidence="5">The sequence shown here is derived from an EMBL/GenBank/DDBJ whole genome shotgun (WGS) entry which is preliminary data.</text>
</comment>
<evidence type="ECO:0000256" key="1">
    <source>
        <dbReference type="ARBA" id="ARBA00009199"/>
    </source>
</evidence>
<dbReference type="PANTHER" id="PTHR46072">
    <property type="entry name" value="AMIDASE-RELATED-RELATED"/>
    <property type="match status" value="1"/>
</dbReference>
<keyword evidence="2" id="KW-0378">Hydrolase</keyword>
<accession>A0ABR3SE43</accession>
<evidence type="ECO:0000313" key="5">
    <source>
        <dbReference type="EMBL" id="KAL1618393.1"/>
    </source>
</evidence>
<feature type="region of interest" description="Disordered" evidence="3">
    <location>
        <begin position="348"/>
        <end position="373"/>
    </location>
</feature>
<proteinExistence type="inferred from homology"/>
<gene>
    <name evidence="5" type="ORF">SLS56_010583</name>
</gene>
<feature type="domain" description="Amidase" evidence="4">
    <location>
        <begin position="71"/>
        <end position="354"/>
    </location>
</feature>
<reference evidence="5 6" key="1">
    <citation type="submission" date="2024-02" db="EMBL/GenBank/DDBJ databases">
        <title>De novo assembly and annotation of 12 fungi associated with fruit tree decline syndrome in Ontario, Canada.</title>
        <authorList>
            <person name="Sulman M."/>
            <person name="Ellouze W."/>
            <person name="Ilyukhin E."/>
        </authorList>
    </citation>
    <scope>NUCLEOTIDE SEQUENCE [LARGE SCALE GENOMIC DNA]</scope>
    <source>
        <strain evidence="5 6">M1-105</strain>
    </source>
</reference>
<dbReference type="InterPro" id="IPR023631">
    <property type="entry name" value="Amidase_dom"/>
</dbReference>
<dbReference type="EMBL" id="JAJVDC020000209">
    <property type="protein sequence ID" value="KAL1618393.1"/>
    <property type="molecule type" value="Genomic_DNA"/>
</dbReference>
<evidence type="ECO:0000259" key="4">
    <source>
        <dbReference type="Pfam" id="PF01425"/>
    </source>
</evidence>
<evidence type="ECO:0000313" key="6">
    <source>
        <dbReference type="Proteomes" id="UP001521116"/>
    </source>
</evidence>
<protein>
    <recommendedName>
        <fullName evidence="4">Amidase domain-containing protein</fullName>
    </recommendedName>
</protein>
<comment type="similarity">
    <text evidence="1">Belongs to the amidase family.</text>
</comment>
<dbReference type="Gene3D" id="3.90.1300.10">
    <property type="entry name" value="Amidase signature (AS) domain"/>
    <property type="match status" value="1"/>
</dbReference>
<dbReference type="Proteomes" id="UP001521116">
    <property type="component" value="Unassembled WGS sequence"/>
</dbReference>
<evidence type="ECO:0000256" key="3">
    <source>
        <dbReference type="SAM" id="MobiDB-lite"/>
    </source>
</evidence>